<dbReference type="HOGENOM" id="CLU_171882_0_0_9"/>
<evidence type="ECO:0000313" key="2">
    <source>
        <dbReference type="Proteomes" id="UP000004099"/>
    </source>
</evidence>
<name>E7FQI8_9LACO</name>
<comment type="caution">
    <text evidence="1">The sequence shown here is derived from an EMBL/GenBank/DDBJ whole genome shotgun (WGS) entry which is preliminary data.</text>
</comment>
<proteinExistence type="predicted"/>
<sequence>MMSRLHGITVILVDETNAGEDPFGQPVVEKTEIPIENVLVAPASTDDVTAELSLTGKKIVYELAIPKGDIHDWTNKTVKFFGKKWKTVGIPQEGIEDLIPLDWNKKVMVECYE</sequence>
<accession>E7FQI8</accession>
<evidence type="ECO:0000313" key="1">
    <source>
        <dbReference type="EMBL" id="EFZ34658.1"/>
    </source>
</evidence>
<dbReference type="AlphaFoldDB" id="E7FQI8"/>
<dbReference type="Proteomes" id="UP000004099">
    <property type="component" value="Unassembled WGS sequence"/>
</dbReference>
<evidence type="ECO:0008006" key="3">
    <source>
        <dbReference type="Google" id="ProtNLM"/>
    </source>
</evidence>
<organism evidence="1 2">
    <name type="scientific">Ligilactobacillus ruminis ATCC 25644</name>
    <dbReference type="NCBI Taxonomy" id="525362"/>
    <lineage>
        <taxon>Bacteria</taxon>
        <taxon>Bacillati</taxon>
        <taxon>Bacillota</taxon>
        <taxon>Bacilli</taxon>
        <taxon>Lactobacillales</taxon>
        <taxon>Lactobacillaceae</taxon>
        <taxon>Ligilactobacillus</taxon>
    </lineage>
</organism>
<dbReference type="EMBL" id="ACGS02000038">
    <property type="protein sequence ID" value="EFZ34658.1"/>
    <property type="molecule type" value="Genomic_DNA"/>
</dbReference>
<gene>
    <name evidence="1" type="ORF">HMPREF0542_11183</name>
</gene>
<reference evidence="1 2" key="1">
    <citation type="submission" date="2011-01" db="EMBL/GenBank/DDBJ databases">
        <authorList>
            <person name="Muzny D."/>
            <person name="Qin X."/>
            <person name="Buhay C."/>
            <person name="Dugan-Rocha S."/>
            <person name="Ding Y."/>
            <person name="Chen G."/>
            <person name="Hawes A."/>
            <person name="Holder M."/>
            <person name="Jhangiani S."/>
            <person name="Johnson A."/>
            <person name="Khan Z."/>
            <person name="Li Z."/>
            <person name="Liu W."/>
            <person name="Liu X."/>
            <person name="Perez L."/>
            <person name="Shen H."/>
            <person name="Wang Q."/>
            <person name="Watt J."/>
            <person name="Xi L."/>
            <person name="Xin Y."/>
            <person name="Zhou J."/>
            <person name="Deng J."/>
            <person name="Jiang H."/>
            <person name="Liu Y."/>
            <person name="Qu J."/>
            <person name="Song X.-Z."/>
            <person name="Zhang L."/>
            <person name="Villasana D."/>
            <person name="Johnson A."/>
            <person name="Liu J."/>
            <person name="Liyanage D."/>
            <person name="Lorensuhewa L."/>
            <person name="Robinson T."/>
            <person name="Song A."/>
            <person name="Song B.-B."/>
            <person name="Dinh H."/>
            <person name="Thornton R."/>
            <person name="Coyle M."/>
            <person name="Francisco L."/>
            <person name="Jackson L."/>
            <person name="Javaid M."/>
            <person name="Korchina V."/>
            <person name="Kovar C."/>
            <person name="Mata R."/>
            <person name="Mathew T."/>
            <person name="Ngo R."/>
            <person name="Nguyen L."/>
            <person name="Nguyen N."/>
            <person name="Okwuonu G."/>
            <person name="Ongeri F."/>
            <person name="Pham C."/>
            <person name="Simmons D."/>
            <person name="Wilczek-Boney K."/>
            <person name="Hale W."/>
            <person name="Jakkamsetti A."/>
            <person name="Pham P."/>
            <person name="Ruth R."/>
            <person name="San Lucas F."/>
            <person name="Warren J."/>
            <person name="Zhang J."/>
            <person name="Zhao Z."/>
            <person name="Zhou C."/>
            <person name="Zhu D."/>
            <person name="Lee S."/>
            <person name="Bess C."/>
            <person name="Blankenburg K."/>
            <person name="Forbes L."/>
            <person name="Fu Q."/>
            <person name="Gubbala S."/>
            <person name="Hirani K."/>
            <person name="Jayaseelan J.C."/>
            <person name="Lara F."/>
            <person name="Munidasa M."/>
            <person name="Palculict T."/>
            <person name="Patil S."/>
            <person name="Pu L.-L."/>
            <person name="Saada N."/>
            <person name="Tang L."/>
            <person name="Weissenberger G."/>
            <person name="Zhu Y."/>
            <person name="Hemphill L."/>
            <person name="Shang Y."/>
            <person name="Youmans B."/>
            <person name="Ayvaz T."/>
            <person name="Ross M."/>
            <person name="Santibanez J."/>
            <person name="Aqrawi P."/>
            <person name="Gross S."/>
            <person name="Joshi V."/>
            <person name="Fowler G."/>
            <person name="Nazareth L."/>
            <person name="Reid J."/>
            <person name="Worley K."/>
            <person name="Petrosino J."/>
            <person name="Highlander S."/>
            <person name="Gibbs R."/>
        </authorList>
    </citation>
    <scope>NUCLEOTIDE SEQUENCE [LARGE SCALE GENOMIC DNA]</scope>
    <source>
        <strain evidence="1 2">ATCC 25644</strain>
    </source>
</reference>
<protein>
    <recommendedName>
        <fullName evidence="3">Phage protein</fullName>
    </recommendedName>
</protein>